<dbReference type="EMBL" id="GBRH01168797">
    <property type="protein sequence ID" value="JAE29099.1"/>
    <property type="molecule type" value="Transcribed_RNA"/>
</dbReference>
<accession>A0A0A9GZZ8</accession>
<dbReference type="AlphaFoldDB" id="A0A0A9GZZ8"/>
<name>A0A0A9GZZ8_ARUDO</name>
<proteinExistence type="predicted"/>
<reference evidence="1" key="2">
    <citation type="journal article" date="2015" name="Data Brief">
        <title>Shoot transcriptome of the giant reed, Arundo donax.</title>
        <authorList>
            <person name="Barrero R.A."/>
            <person name="Guerrero F.D."/>
            <person name="Moolhuijzen P."/>
            <person name="Goolsby J.A."/>
            <person name="Tidwell J."/>
            <person name="Bellgard S.E."/>
            <person name="Bellgard M.I."/>
        </authorList>
    </citation>
    <scope>NUCLEOTIDE SEQUENCE</scope>
    <source>
        <tissue evidence="1">Shoot tissue taken approximately 20 cm above the soil surface</tissue>
    </source>
</reference>
<sequence length="38" mass="4299">MMLLLVQCLMLVLGCLTLRKVRRFMLMLSSVVCSVIPS</sequence>
<protein>
    <submittedName>
        <fullName evidence="1">Uncharacterized protein</fullName>
    </submittedName>
</protein>
<organism evidence="1">
    <name type="scientific">Arundo donax</name>
    <name type="common">Giant reed</name>
    <name type="synonym">Donax arundinaceus</name>
    <dbReference type="NCBI Taxonomy" id="35708"/>
    <lineage>
        <taxon>Eukaryota</taxon>
        <taxon>Viridiplantae</taxon>
        <taxon>Streptophyta</taxon>
        <taxon>Embryophyta</taxon>
        <taxon>Tracheophyta</taxon>
        <taxon>Spermatophyta</taxon>
        <taxon>Magnoliopsida</taxon>
        <taxon>Liliopsida</taxon>
        <taxon>Poales</taxon>
        <taxon>Poaceae</taxon>
        <taxon>PACMAD clade</taxon>
        <taxon>Arundinoideae</taxon>
        <taxon>Arundineae</taxon>
        <taxon>Arundo</taxon>
    </lineage>
</organism>
<evidence type="ECO:0000313" key="1">
    <source>
        <dbReference type="EMBL" id="JAE29099.1"/>
    </source>
</evidence>
<reference evidence="1" key="1">
    <citation type="submission" date="2014-09" db="EMBL/GenBank/DDBJ databases">
        <authorList>
            <person name="Magalhaes I.L.F."/>
            <person name="Oliveira U."/>
            <person name="Santos F.R."/>
            <person name="Vidigal T.H.D.A."/>
            <person name="Brescovit A.D."/>
            <person name="Santos A.J."/>
        </authorList>
    </citation>
    <scope>NUCLEOTIDE SEQUENCE</scope>
    <source>
        <tissue evidence="1">Shoot tissue taken approximately 20 cm above the soil surface</tissue>
    </source>
</reference>